<protein>
    <recommendedName>
        <fullName evidence="12 21">Angiotensin-converting enzyme</fullName>
        <ecNumber evidence="21">3.4.-.-</ecNumber>
    </recommendedName>
</protein>
<comment type="catalytic activity">
    <reaction evidence="11">
        <text>Release of a C-terminal dipeptide, oligopeptide-|-Xaa-Yaa, when Xaa is not Pro, and Yaa is neither Asp nor Glu. Thus, conversion of angiotensin I to angiotensin II, with increase in vasoconstrictor activity, but no action on angiotensin II.</text>
        <dbReference type="EC" id="3.4.15.1"/>
    </reaction>
</comment>
<keyword evidence="3 21" id="KW-0645">Protease</keyword>
<feature type="binding site" evidence="19">
    <location>
        <position position="105"/>
    </location>
    <ligand>
        <name>Zn(2+)</name>
        <dbReference type="ChEBI" id="CHEBI:29105"/>
        <label>2</label>
        <note>catalytic</note>
    </ligand>
</feature>
<dbReference type="OrthoDB" id="10029630at2759"/>
<evidence type="ECO:0000256" key="7">
    <source>
        <dbReference type="ARBA" id="ARBA00022833"/>
    </source>
</evidence>
<dbReference type="GO" id="GO:0005886">
    <property type="term" value="C:plasma membrane"/>
    <property type="evidence" value="ECO:0007669"/>
    <property type="project" value="TreeGrafter"/>
</dbReference>
<organism evidence="22 23">
    <name type="scientific">Pseudolycoriella hygida</name>
    <dbReference type="NCBI Taxonomy" id="35572"/>
    <lineage>
        <taxon>Eukaryota</taxon>
        <taxon>Metazoa</taxon>
        <taxon>Ecdysozoa</taxon>
        <taxon>Arthropoda</taxon>
        <taxon>Hexapoda</taxon>
        <taxon>Insecta</taxon>
        <taxon>Pterygota</taxon>
        <taxon>Neoptera</taxon>
        <taxon>Endopterygota</taxon>
        <taxon>Diptera</taxon>
        <taxon>Nematocera</taxon>
        <taxon>Sciaroidea</taxon>
        <taxon>Sciaridae</taxon>
        <taxon>Pseudolycoriella</taxon>
    </lineage>
</organism>
<evidence type="ECO:0000313" key="22">
    <source>
        <dbReference type="EMBL" id="KAJ6633685.1"/>
    </source>
</evidence>
<keyword evidence="7 17" id="KW-0862">Zinc</keyword>
<evidence type="ECO:0000256" key="2">
    <source>
        <dbReference type="ARBA" id="ARBA00022645"/>
    </source>
</evidence>
<dbReference type="InterPro" id="IPR001548">
    <property type="entry name" value="Peptidase_M2"/>
</dbReference>
<evidence type="ECO:0000256" key="5">
    <source>
        <dbReference type="ARBA" id="ARBA00022729"/>
    </source>
</evidence>
<dbReference type="AlphaFoldDB" id="A0A9Q0RTY5"/>
<feature type="binding site" evidence="19">
    <location>
        <position position="133"/>
    </location>
    <ligand>
        <name>Zn(2+)</name>
        <dbReference type="ChEBI" id="CHEBI:29105"/>
        <label>2</label>
        <note>catalytic</note>
    </ligand>
</feature>
<dbReference type="Gene3D" id="1.10.1370.30">
    <property type="match status" value="1"/>
</dbReference>
<feature type="disulfide bond" evidence="18 20">
    <location>
        <begin position="74"/>
        <end position="92"/>
    </location>
</feature>
<reference evidence="22" key="1">
    <citation type="submission" date="2022-07" db="EMBL/GenBank/DDBJ databases">
        <authorList>
            <person name="Trinca V."/>
            <person name="Uliana J.V.C."/>
            <person name="Torres T.T."/>
            <person name="Ward R.J."/>
            <person name="Monesi N."/>
        </authorList>
    </citation>
    <scope>NUCLEOTIDE SEQUENCE</scope>
    <source>
        <strain evidence="22">HSMRA1968</strain>
        <tissue evidence="22">Whole embryos</tissue>
    </source>
</reference>
<feature type="glycosylation site" description="N-linked (GlcNAc...) asparagine; partial" evidence="14">
    <location>
        <position position="59"/>
    </location>
</feature>
<dbReference type="Proteomes" id="UP001151699">
    <property type="component" value="Unassembled WGS sequence"/>
</dbReference>
<feature type="non-terminal residue" evidence="22">
    <location>
        <position position="365"/>
    </location>
</feature>
<feature type="active site" description="Proton acceptor 2" evidence="15">
    <location>
        <position position="106"/>
    </location>
</feature>
<evidence type="ECO:0000256" key="20">
    <source>
        <dbReference type="PROSITE-ProRule" id="PRU01355"/>
    </source>
</evidence>
<dbReference type="CDD" id="cd06461">
    <property type="entry name" value="M2_ACE"/>
    <property type="match status" value="1"/>
</dbReference>
<evidence type="ECO:0000256" key="9">
    <source>
        <dbReference type="ARBA" id="ARBA00023157"/>
    </source>
</evidence>
<evidence type="ECO:0000256" key="1">
    <source>
        <dbReference type="ARBA" id="ARBA00008139"/>
    </source>
</evidence>
<evidence type="ECO:0000256" key="11">
    <source>
        <dbReference type="ARBA" id="ARBA00036868"/>
    </source>
</evidence>
<feature type="binding site" evidence="17">
    <location>
        <position position="105"/>
    </location>
    <ligand>
        <name>Zn(2+)</name>
        <dbReference type="ChEBI" id="CHEBI:29105"/>
        <label>1</label>
        <note>catalytic</note>
    </ligand>
</feature>
<comment type="caution">
    <text evidence="20">Lacks conserved residue(s) required for the propagation of feature annotation.</text>
</comment>
<feature type="binding site" evidence="16">
    <location>
        <position position="244"/>
    </location>
    <ligand>
        <name>chloride</name>
        <dbReference type="ChEBI" id="CHEBI:17996"/>
        <label>1</label>
    </ligand>
</feature>
<evidence type="ECO:0000256" key="13">
    <source>
        <dbReference type="PIRSR" id="PIRSR601548-1"/>
    </source>
</evidence>
<comment type="caution">
    <text evidence="22">The sequence shown here is derived from an EMBL/GenBank/DDBJ whole genome shotgun (WGS) entry which is preliminary data.</text>
</comment>
<comment type="cofactor">
    <cofactor evidence="21">
        <name>Zn(2+)</name>
        <dbReference type="ChEBI" id="CHEBI:29105"/>
    </cofactor>
    <text evidence="21">Binds 1 zinc ion per subunit.</text>
</comment>
<evidence type="ECO:0000256" key="4">
    <source>
        <dbReference type="ARBA" id="ARBA00022723"/>
    </source>
</evidence>
<evidence type="ECO:0000256" key="17">
    <source>
        <dbReference type="PIRSR" id="PIRSR601548-3"/>
    </source>
</evidence>
<dbReference type="PROSITE" id="PS52011">
    <property type="entry name" value="PEPTIDASE_M2"/>
    <property type="match status" value="1"/>
</dbReference>
<dbReference type="Pfam" id="PF01401">
    <property type="entry name" value="Peptidase_M2"/>
    <property type="match status" value="1"/>
</dbReference>
<keyword evidence="2 21" id="KW-0121">Carboxypeptidase</keyword>
<evidence type="ECO:0000256" key="15">
    <source>
        <dbReference type="PIRSR" id="PIRSR601548-11"/>
    </source>
</evidence>
<dbReference type="PANTHER" id="PTHR10514:SF27">
    <property type="entry name" value="ANGIOTENSIN-CONVERTING ENZYME"/>
    <property type="match status" value="1"/>
</dbReference>
<dbReference type="GO" id="GO:0004180">
    <property type="term" value="F:carboxypeptidase activity"/>
    <property type="evidence" value="ECO:0007669"/>
    <property type="project" value="UniProtKB-KW"/>
</dbReference>
<dbReference type="EMBL" id="WJQU01001790">
    <property type="protein sequence ID" value="KAJ6633685.1"/>
    <property type="molecule type" value="Genomic_DNA"/>
</dbReference>
<accession>A0A9Q0RTY5</accession>
<dbReference type="SUPFAM" id="SSF55486">
    <property type="entry name" value="Metalloproteases ('zincins'), catalytic domain"/>
    <property type="match status" value="1"/>
</dbReference>
<evidence type="ECO:0000256" key="18">
    <source>
        <dbReference type="PIRSR" id="PIRSR601548-4"/>
    </source>
</evidence>
<dbReference type="PRINTS" id="PR00791">
    <property type="entry name" value="PEPDIPTASEA"/>
</dbReference>
<dbReference type="EC" id="3.4.-.-" evidence="21"/>
<feature type="active site" description="Proton donor 1" evidence="13">
    <location>
        <position position="235"/>
    </location>
</feature>
<dbReference type="GO" id="GO:0006508">
    <property type="term" value="P:proteolysis"/>
    <property type="evidence" value="ECO:0007669"/>
    <property type="project" value="UniProtKB-KW"/>
</dbReference>
<dbReference type="GO" id="GO:0046872">
    <property type="term" value="F:metal ion binding"/>
    <property type="evidence" value="ECO:0007669"/>
    <property type="project" value="UniProtKB-KW"/>
</dbReference>
<evidence type="ECO:0000256" key="21">
    <source>
        <dbReference type="RuleBase" id="RU361144"/>
    </source>
</evidence>
<gene>
    <name evidence="22" type="primary">ACE_0</name>
    <name evidence="22" type="ORF">Bhyg_16723</name>
</gene>
<sequence>AQSWVNLYERIKPFPEGSSIDVTESMLRKNISVLQMFEKADEFFKGLGLPANDMSYDENRGAIIIKPEDKTITCHASAWDFCNGYDFRIKMCTVVNQEDFVTVHHEMGHINYFILYKNQPLIFRGGANPGFHEAVGDLIALSVSTPKHLESIGYLENYRDTEEDNINALFKMALEKIAFIPFGLLIDKWRWDVFSGAVQPNEWNKHWWELRKRYQKVKPPTARGEEFFDPGAKYHVPAGVPYIRYFVSHILQFQFHRAACSIAGQYVPNDPNKPLHKCDINGNQLAGNLIKNGLGLGASKHWTEALKSLTNNEDSEMSGAALHTYFAPLYNWLKQENEKYDNASSTVTQLSVALMIALALFNIFV</sequence>
<keyword evidence="5" id="KW-0732">Signal</keyword>
<evidence type="ECO:0000256" key="3">
    <source>
        <dbReference type="ARBA" id="ARBA00022670"/>
    </source>
</evidence>
<proteinExistence type="inferred from homology"/>
<feature type="active site" description="Proton donor 2" evidence="15">
    <location>
        <position position="235"/>
    </location>
</feature>
<dbReference type="GO" id="GO:0008241">
    <property type="term" value="F:peptidyl-dipeptidase activity"/>
    <property type="evidence" value="ECO:0007669"/>
    <property type="project" value="UniProtKB-EC"/>
</dbReference>
<feature type="binding site" evidence="19">
    <location>
        <position position="109"/>
    </location>
    <ligand>
        <name>Zn(2+)</name>
        <dbReference type="ChEBI" id="CHEBI:29105"/>
        <label>2</label>
        <note>catalytic</note>
    </ligand>
</feature>
<evidence type="ECO:0000256" key="12">
    <source>
        <dbReference type="ARBA" id="ARBA00039858"/>
    </source>
</evidence>
<keyword evidence="6 21" id="KW-0378">Hydrolase</keyword>
<feature type="binding site" evidence="17">
    <location>
        <position position="133"/>
    </location>
    <ligand>
        <name>Zn(2+)</name>
        <dbReference type="ChEBI" id="CHEBI:29105"/>
        <label>1</label>
        <note>catalytic</note>
    </ligand>
</feature>
<keyword evidence="23" id="KW-1185">Reference proteome</keyword>
<name>A0A9Q0RTY5_9DIPT</name>
<keyword evidence="8 21" id="KW-0482">Metalloprotease</keyword>
<evidence type="ECO:0000256" key="19">
    <source>
        <dbReference type="PIRSR" id="PIRSR601548-8"/>
    </source>
</evidence>
<keyword evidence="10 14" id="KW-0325">Glycoprotein</keyword>
<keyword evidence="9 18" id="KW-1015">Disulfide bond</keyword>
<evidence type="ECO:0000256" key="8">
    <source>
        <dbReference type="ARBA" id="ARBA00023049"/>
    </source>
</evidence>
<evidence type="ECO:0000256" key="10">
    <source>
        <dbReference type="ARBA" id="ARBA00023180"/>
    </source>
</evidence>
<keyword evidence="4 17" id="KW-0479">Metal-binding</keyword>
<comment type="similarity">
    <text evidence="1 20 21">Belongs to the peptidase M2 family.</text>
</comment>
<dbReference type="FunFam" id="1.10.1370.30:FF:000004">
    <property type="entry name" value="Angiotensin-converting enzyme"/>
    <property type="match status" value="1"/>
</dbReference>
<feature type="disulfide bond" evidence="18 20">
    <location>
        <begin position="260"/>
        <end position="278"/>
    </location>
</feature>
<evidence type="ECO:0000256" key="6">
    <source>
        <dbReference type="ARBA" id="ARBA00022801"/>
    </source>
</evidence>
<evidence type="ECO:0000256" key="14">
    <source>
        <dbReference type="PIRSR" id="PIRSR601548-10"/>
    </source>
</evidence>
<feature type="binding site" evidence="17">
    <location>
        <position position="109"/>
    </location>
    <ligand>
        <name>Zn(2+)</name>
        <dbReference type="ChEBI" id="CHEBI:29105"/>
        <label>1</label>
        <note>catalytic</note>
    </ligand>
</feature>
<dbReference type="PANTHER" id="PTHR10514">
    <property type="entry name" value="ANGIOTENSIN-CONVERTING ENZYME"/>
    <property type="match status" value="1"/>
</dbReference>
<evidence type="ECO:0000313" key="23">
    <source>
        <dbReference type="Proteomes" id="UP001151699"/>
    </source>
</evidence>
<feature type="active site" description="Proton acceptor 1" evidence="13">
    <location>
        <position position="106"/>
    </location>
</feature>
<evidence type="ECO:0000256" key="16">
    <source>
        <dbReference type="PIRSR" id="PIRSR601548-2"/>
    </source>
</evidence>
<dbReference type="GO" id="GO:0008237">
    <property type="term" value="F:metallopeptidase activity"/>
    <property type="evidence" value="ECO:0007669"/>
    <property type="project" value="UniProtKB-KW"/>
</dbReference>